<gene>
    <name evidence="1" type="ORF">NEZAVI_LOCUS1870</name>
</gene>
<accession>A0A9P0E2V8</accession>
<protein>
    <submittedName>
        <fullName evidence="1">Uncharacterized protein</fullName>
    </submittedName>
</protein>
<proteinExistence type="predicted"/>
<sequence>MERYGLFIEGNNGFKNSPEAGNNKGVLAIKASLSRVQPTGKRAIELTNKQEELSNGDLTHGQNKNKKNKLLKLGVNGLRWGFSIYTPRYFCTVQTARLPQTSYNFNSFIIALYNPVVGDRPLFNR</sequence>
<dbReference type="EMBL" id="OV725077">
    <property type="protein sequence ID" value="CAH1390716.1"/>
    <property type="molecule type" value="Genomic_DNA"/>
</dbReference>
<evidence type="ECO:0000313" key="1">
    <source>
        <dbReference type="EMBL" id="CAH1390716.1"/>
    </source>
</evidence>
<reference evidence="1" key="1">
    <citation type="submission" date="2022-01" db="EMBL/GenBank/DDBJ databases">
        <authorList>
            <person name="King R."/>
        </authorList>
    </citation>
    <scope>NUCLEOTIDE SEQUENCE</scope>
</reference>
<organism evidence="1 2">
    <name type="scientific">Nezara viridula</name>
    <name type="common">Southern green stink bug</name>
    <name type="synonym">Cimex viridulus</name>
    <dbReference type="NCBI Taxonomy" id="85310"/>
    <lineage>
        <taxon>Eukaryota</taxon>
        <taxon>Metazoa</taxon>
        <taxon>Ecdysozoa</taxon>
        <taxon>Arthropoda</taxon>
        <taxon>Hexapoda</taxon>
        <taxon>Insecta</taxon>
        <taxon>Pterygota</taxon>
        <taxon>Neoptera</taxon>
        <taxon>Paraneoptera</taxon>
        <taxon>Hemiptera</taxon>
        <taxon>Heteroptera</taxon>
        <taxon>Panheteroptera</taxon>
        <taxon>Pentatomomorpha</taxon>
        <taxon>Pentatomoidea</taxon>
        <taxon>Pentatomidae</taxon>
        <taxon>Pentatominae</taxon>
        <taxon>Nezara</taxon>
    </lineage>
</organism>
<dbReference type="AlphaFoldDB" id="A0A9P0E2V8"/>
<evidence type="ECO:0000313" key="2">
    <source>
        <dbReference type="Proteomes" id="UP001152798"/>
    </source>
</evidence>
<dbReference type="Proteomes" id="UP001152798">
    <property type="component" value="Chromosome 1"/>
</dbReference>
<keyword evidence="2" id="KW-1185">Reference proteome</keyword>
<name>A0A9P0E2V8_NEZVI</name>